<dbReference type="HOGENOM" id="CLU_2353445_0_0_6"/>
<feature type="compositionally biased region" description="Polar residues" evidence="1">
    <location>
        <begin position="1"/>
        <end position="19"/>
    </location>
</feature>
<evidence type="ECO:0000256" key="1">
    <source>
        <dbReference type="SAM" id="MobiDB-lite"/>
    </source>
</evidence>
<dbReference type="EMBL" id="CP005988">
    <property type="protein sequence ID" value="AIA56797.1"/>
    <property type="molecule type" value="Genomic_DNA"/>
</dbReference>
<gene>
    <name evidence="2" type="ORF">Acaty_1p0016</name>
</gene>
<dbReference type="Proteomes" id="UP000005522">
    <property type="component" value="Plasmid pACA1.1"/>
</dbReference>
<evidence type="ECO:0000313" key="2">
    <source>
        <dbReference type="EMBL" id="AIA56797.1"/>
    </source>
</evidence>
<organism evidence="2 3">
    <name type="scientific">Acidithiobacillus caldus (strain ATCC 51756 / DSM 8584 / KU)</name>
    <dbReference type="NCBI Taxonomy" id="637389"/>
    <lineage>
        <taxon>Bacteria</taxon>
        <taxon>Pseudomonadati</taxon>
        <taxon>Pseudomonadota</taxon>
        <taxon>Acidithiobacillia</taxon>
        <taxon>Acidithiobacillales</taxon>
        <taxon>Acidithiobacillaceae</taxon>
        <taxon>Acidithiobacillus</taxon>
    </lineage>
</organism>
<reference evidence="2 3" key="1">
    <citation type="journal article" date="2009" name="J. Bacteriol.">
        <title>Draft genome sequence of the extremely acidophilic bacterium Acidithiobacillus caldus ATCC 51756 reveals metabolic versatility in the genus Acidithiobacillus.</title>
        <authorList>
            <person name="Valdes J."/>
            <person name="Quatrini R."/>
            <person name="Hallberg K."/>
            <person name="Dopson M."/>
            <person name="Valenzuela P.D."/>
            <person name="Holmes D.S."/>
        </authorList>
    </citation>
    <scope>NUCLEOTIDE SEQUENCE [LARGE SCALE GENOMIC DNA]</scope>
    <source>
        <strain evidence="3">ATCC 51756 / DSM 8584 / KU</strain>
        <plasmid evidence="2 3">pACA1.1</plasmid>
    </source>
</reference>
<proteinExistence type="predicted"/>
<name>A0A060A440_ACICK</name>
<dbReference type="KEGG" id="acz:Acaty_1p0016"/>
<sequence>MRAARPSTQPLTGTNTQPSVDHPKKPADGMRPPFRIPHTQTWTRTDHVFHLAFIHKISHIFDCPICENTLYRRILYPIRVPYQRISSSAQERARSG</sequence>
<evidence type="ECO:0000313" key="3">
    <source>
        <dbReference type="Proteomes" id="UP000005522"/>
    </source>
</evidence>
<protein>
    <submittedName>
        <fullName evidence="2">Uncharacterized protein</fullName>
    </submittedName>
</protein>
<feature type="region of interest" description="Disordered" evidence="1">
    <location>
        <begin position="1"/>
        <end position="37"/>
    </location>
</feature>
<accession>A0A060A440</accession>
<keyword evidence="2" id="KW-0614">Plasmid</keyword>
<dbReference type="AlphaFoldDB" id="A0A060A440"/>
<geneLocation type="plasmid" evidence="2 3">
    <name>pACA1.1</name>
</geneLocation>